<dbReference type="GeneID" id="64219459"/>
<dbReference type="AlphaFoldDB" id="A0A1V0UXA3"/>
<dbReference type="InterPro" id="IPR036166">
    <property type="entry name" value="YxeA-like_sf"/>
</dbReference>
<accession>A0A1V0UXA3</accession>
<evidence type="ECO:0000313" key="1">
    <source>
        <dbReference type="EMBL" id="ARF69864.1"/>
    </source>
</evidence>
<dbReference type="Pfam" id="PF06486">
    <property type="entry name" value="DUF1093"/>
    <property type="match status" value="1"/>
</dbReference>
<proteinExistence type="predicted"/>
<evidence type="ECO:0000313" key="2">
    <source>
        <dbReference type="Proteomes" id="UP000192727"/>
    </source>
</evidence>
<name>A0A1V0UXA3_9BACL</name>
<dbReference type="RefSeq" id="WP_077995527.1">
    <property type="nucleotide sequence ID" value="NZ_CP019794.1"/>
</dbReference>
<dbReference type="EMBL" id="CP020557">
    <property type="protein sequence ID" value="ARF69864.1"/>
    <property type="molecule type" value="Genomic_DNA"/>
</dbReference>
<dbReference type="PANTHER" id="PTHR36433">
    <property type="entry name" value="HYPOTHETICAL CYTOSOLIC PROTEIN"/>
    <property type="match status" value="1"/>
</dbReference>
<dbReference type="InterPro" id="IPR006542">
    <property type="entry name" value="DUF1093"/>
</dbReference>
<sequence>MKKFMLFFSIFIILAIFLLKFDFNRAFKDEAYTQIKGEGKLDNQHKQYEYTLPAYNEKGEEIQLTFSKFGEDQFKQGAYLRLYMKDKDGKKVVTSYDEVKKEELPTKVKEKLQVTL</sequence>
<protein>
    <submittedName>
        <fullName evidence="1">Uncharacterized protein</fullName>
    </submittedName>
</protein>
<dbReference type="Gene3D" id="2.40.50.480">
    <property type="match status" value="1"/>
</dbReference>
<dbReference type="NCBIfam" id="TIGR01655">
    <property type="entry name" value="yxeA_fam"/>
    <property type="match status" value="1"/>
</dbReference>
<gene>
    <name evidence="1" type="ORF">B7C51_21515</name>
</gene>
<reference evidence="1 2" key="1">
    <citation type="submission" date="2017-03" db="EMBL/GenBank/DDBJ databases">
        <title>Paenibacillus larvae genome sequencing.</title>
        <authorList>
            <person name="Dingman D.W."/>
        </authorList>
    </citation>
    <scope>NUCLEOTIDE SEQUENCE [LARGE SCALE GENOMIC DNA]</scope>
    <source>
        <strain evidence="1 2">SAG 10367</strain>
    </source>
</reference>
<dbReference type="PANTHER" id="PTHR36433:SF2">
    <property type="entry name" value="YXEA FAMILY PROTEIN"/>
    <property type="match status" value="1"/>
</dbReference>
<organism evidence="1 2">
    <name type="scientific">Paenibacillus larvae subsp. pulvifaciens</name>
    <dbReference type="NCBI Taxonomy" id="1477"/>
    <lineage>
        <taxon>Bacteria</taxon>
        <taxon>Bacillati</taxon>
        <taxon>Bacillota</taxon>
        <taxon>Bacilli</taxon>
        <taxon>Bacillales</taxon>
        <taxon>Paenibacillaceae</taxon>
        <taxon>Paenibacillus</taxon>
    </lineage>
</organism>
<dbReference type="SUPFAM" id="SSF159121">
    <property type="entry name" value="BC4932-like"/>
    <property type="match status" value="1"/>
</dbReference>
<dbReference type="Proteomes" id="UP000192727">
    <property type="component" value="Chromosome"/>
</dbReference>